<evidence type="ECO:0000256" key="1">
    <source>
        <dbReference type="SAM" id="SignalP"/>
    </source>
</evidence>
<organism evidence="2 3">
    <name type="scientific">Cerasicoccus arenae</name>
    <dbReference type="NCBI Taxonomy" id="424488"/>
    <lineage>
        <taxon>Bacteria</taxon>
        <taxon>Pseudomonadati</taxon>
        <taxon>Verrucomicrobiota</taxon>
        <taxon>Opitutia</taxon>
        <taxon>Puniceicoccales</taxon>
        <taxon>Cerasicoccaceae</taxon>
        <taxon>Cerasicoccus</taxon>
    </lineage>
</organism>
<keyword evidence="3" id="KW-1185">Reference proteome</keyword>
<dbReference type="Proteomes" id="UP000642829">
    <property type="component" value="Unassembled WGS sequence"/>
</dbReference>
<accession>A0A8J3DFT4</accession>
<reference evidence="2" key="2">
    <citation type="submission" date="2020-09" db="EMBL/GenBank/DDBJ databases">
        <authorList>
            <person name="Sun Q."/>
            <person name="Kim S."/>
        </authorList>
    </citation>
    <scope>NUCLEOTIDE SEQUENCE</scope>
    <source>
        <strain evidence="2">KCTC 12870</strain>
    </source>
</reference>
<dbReference type="RefSeq" id="WP_189514213.1">
    <property type="nucleotide sequence ID" value="NZ_BMXG01000009.1"/>
</dbReference>
<dbReference type="InterPro" id="IPR017853">
    <property type="entry name" value="GH"/>
</dbReference>
<keyword evidence="1" id="KW-0732">Signal</keyword>
<reference evidence="2" key="1">
    <citation type="journal article" date="2014" name="Int. J. Syst. Evol. Microbiol.">
        <title>Complete genome sequence of Corynebacterium casei LMG S-19264T (=DSM 44701T), isolated from a smear-ripened cheese.</title>
        <authorList>
            <consortium name="US DOE Joint Genome Institute (JGI-PGF)"/>
            <person name="Walter F."/>
            <person name="Albersmeier A."/>
            <person name="Kalinowski J."/>
            <person name="Ruckert C."/>
        </authorList>
    </citation>
    <scope>NUCLEOTIDE SEQUENCE</scope>
    <source>
        <strain evidence="2">KCTC 12870</strain>
    </source>
</reference>
<dbReference type="EMBL" id="BMXG01000009">
    <property type="protein sequence ID" value="GHC01655.1"/>
    <property type="molecule type" value="Genomic_DNA"/>
</dbReference>
<comment type="caution">
    <text evidence="2">The sequence shown here is derived from an EMBL/GenBank/DDBJ whole genome shotgun (WGS) entry which is preliminary data.</text>
</comment>
<evidence type="ECO:0000313" key="2">
    <source>
        <dbReference type="EMBL" id="GHC01655.1"/>
    </source>
</evidence>
<evidence type="ECO:0000313" key="3">
    <source>
        <dbReference type="Proteomes" id="UP000642829"/>
    </source>
</evidence>
<gene>
    <name evidence="2" type="ORF">GCM10007047_17770</name>
</gene>
<protein>
    <recommendedName>
        <fullName evidence="4">DNRLRE domain-containing protein</fullName>
    </recommendedName>
</protein>
<name>A0A8J3DFT4_9BACT</name>
<dbReference type="Gene3D" id="3.20.20.80">
    <property type="entry name" value="Glycosidases"/>
    <property type="match status" value="1"/>
</dbReference>
<sequence length="1300" mass="142663">MLRFKRYKLANLLFTYLTLSLLSHGSPTTVDFQQDQDSYTSSATCTIQQANPLSQIIDWRWYAYGLPGTTAAQPGLIQFDDIFGSGGGQVPASGVSIESAKIWVYLVNQWGGGGTQELNLYPMLTSWDRSTATWSYRAYNGSPTAYWGGGSAATAGPVADVDYDTSIHEVANYTGAVSGEWIAMDVTDIVQAWHDSSLPNNGIIAFGDATYEGMYGRSMTNSALSPILEITYEPITLTTASFQQDLNGYSSSSTCTIQQANPLGRIIDWRWYAFGQPGATAAQPGLIQFDDIFGSGGGQVPTSNVTIQSASIEIYLVNQWGGGGTQELNLYPMLTSWDRSTATWSYRAYNGSPTAYWGGGSSATAGPVANVDYDASIHEIANYTGAVSGAWITLDVTDIVQSWHEGTIPNNGIIAFGDANYEGMYGRSMTNGALSPILNISYAESGSGESGTLNFQQDQNGYHSTVWATIDGSSPLSRITDGHIYAFGQPQSSVAKAGLIRFEEIIGDSLKQLPTSGATIDTAVLHLYMKSQWGSAPQTFTAYPLLKDWNSTDSTWNYRAYDGGSPTAYWGNSSASSPGPIADIDYDSSLGSEGIFTSISNDNWVTVDVTDIVQAWYSGSISNHGLVLFGDNTYDGLKGRDGSYDTFSPRLEVTYHGGVRPAPPGEGLIESLTVDGDQFVRVSDNSPIRFWAVNSVAFYPDHEMADAYAAFLADRGVNCVRWHHMLRSSLDWNTQSEIAALVTYENDTSRELDDEALDRFDYLNARLREHGIYVTFSTRFSRKYLPGDVSILSTNSTDEEDWQDAIEDLNAANWQFSIDKKKMLPVFDERAALIDEEFTTALLTHVNPYTGLSYGEDPQVYAVETINEFASEYVIVAGNQFLSNSFPAVSYWTDMLNDQWSDYTSAHGVTPCDIYSPSTASQKEARSDFLDGLDRAHFQRMKDHVTSLGYSKAFIFSNLWRGERPLKLNAEMGDYIENHGYVRPEITDTLDDWIRSVSRSTVADRPFVIGEFNQRESVSHSAEDDPKRTMLIAGAATYGLLQGWSGITWFSWNHGDRNVAVDGQGDPVSRTQQLGDMISDLMMQDHMRTAGLIFRRGLFARSQSPITIYVDDPIWESNYNNLMANKYDYQPGWQNLHEIRKTFGTKPGGQDTASYMTGSPSGSQLTADTGEIIKDTTRNQLTGAADQAEVFSGTLDSSSPANLQYLDITSTSGFATVILVTEDEVDINTSENLSISRTYISTAGNDIAGPNITLNGLKAPDSGKQWRFYDESGTQLSITYSSGSITLPAANWREGELLIE</sequence>
<proteinExistence type="predicted"/>
<feature type="signal peptide" evidence="1">
    <location>
        <begin position="1"/>
        <end position="25"/>
    </location>
</feature>
<feature type="chain" id="PRO_5035243282" description="DNRLRE domain-containing protein" evidence="1">
    <location>
        <begin position="26"/>
        <end position="1300"/>
    </location>
</feature>
<dbReference type="NCBIfam" id="NF033679">
    <property type="entry name" value="DNRLRE_dom"/>
    <property type="match status" value="3"/>
</dbReference>
<evidence type="ECO:0008006" key="4">
    <source>
        <dbReference type="Google" id="ProtNLM"/>
    </source>
</evidence>
<dbReference type="SUPFAM" id="SSF51445">
    <property type="entry name" value="(Trans)glycosidases"/>
    <property type="match status" value="1"/>
</dbReference>